<dbReference type="RefSeq" id="WP_093671717.1">
    <property type="nucleotide sequence ID" value="NZ_FOOY01000009.1"/>
</dbReference>
<gene>
    <name evidence="2" type="ORF">SAMN02982927_01567</name>
</gene>
<dbReference type="SUPFAM" id="SSF55729">
    <property type="entry name" value="Acyl-CoA N-acyltransferases (Nat)"/>
    <property type="match status" value="1"/>
</dbReference>
<dbReference type="InterPro" id="IPR016181">
    <property type="entry name" value="Acyl_CoA_acyltransferase"/>
</dbReference>
<dbReference type="InterPro" id="IPR000182">
    <property type="entry name" value="GNAT_dom"/>
</dbReference>
<dbReference type="GO" id="GO:0016747">
    <property type="term" value="F:acyltransferase activity, transferring groups other than amino-acyl groups"/>
    <property type="evidence" value="ECO:0007669"/>
    <property type="project" value="InterPro"/>
</dbReference>
<dbReference type="STRING" id="269670.SAMN02982927_01567"/>
<evidence type="ECO:0000259" key="1">
    <source>
        <dbReference type="PROSITE" id="PS51186"/>
    </source>
</evidence>
<dbReference type="PANTHER" id="PTHR43415:SF3">
    <property type="entry name" value="GNAT-FAMILY ACETYLTRANSFERASE"/>
    <property type="match status" value="1"/>
</dbReference>
<name>A0A1I2RE96_9BACL</name>
<organism evidence="2 3">
    <name type="scientific">Sporolactobacillus nakayamae</name>
    <dbReference type="NCBI Taxonomy" id="269670"/>
    <lineage>
        <taxon>Bacteria</taxon>
        <taxon>Bacillati</taxon>
        <taxon>Bacillota</taxon>
        <taxon>Bacilli</taxon>
        <taxon>Bacillales</taxon>
        <taxon>Sporolactobacillaceae</taxon>
        <taxon>Sporolactobacillus</taxon>
    </lineage>
</organism>
<keyword evidence="2" id="KW-0808">Transferase</keyword>
<sequence>MLKIREIHEQEAERLSNLYHEIHTETYELGFEPGNGRVETLASELHRTTQSKSAYFIGMLERADIGFAVLKGHTSREMAHLAHISIGLCRDWRGKGYGKKMLNSVEKWALAHQLRRIEACIGLDNRPALFLFGASGYRVEGIRKSAFIKDGMMTDGFYMAKILKENEEDTRIKELLC</sequence>
<dbReference type="AlphaFoldDB" id="A0A1I2RE96"/>
<dbReference type="PANTHER" id="PTHR43415">
    <property type="entry name" value="SPERMIDINE N(1)-ACETYLTRANSFERASE"/>
    <property type="match status" value="1"/>
</dbReference>
<feature type="domain" description="N-acetyltransferase" evidence="1">
    <location>
        <begin position="2"/>
        <end position="164"/>
    </location>
</feature>
<dbReference type="EMBL" id="FOOY01000009">
    <property type="protein sequence ID" value="SFG38822.1"/>
    <property type="molecule type" value="Genomic_DNA"/>
</dbReference>
<evidence type="ECO:0000313" key="3">
    <source>
        <dbReference type="Proteomes" id="UP000198752"/>
    </source>
</evidence>
<dbReference type="CDD" id="cd04301">
    <property type="entry name" value="NAT_SF"/>
    <property type="match status" value="1"/>
</dbReference>
<protein>
    <submittedName>
        <fullName evidence="2">Protein N-acetyltransferase, RimJ/RimL family</fullName>
    </submittedName>
</protein>
<keyword evidence="3" id="KW-1185">Reference proteome</keyword>
<dbReference type="Pfam" id="PF13420">
    <property type="entry name" value="Acetyltransf_4"/>
    <property type="match status" value="1"/>
</dbReference>
<reference evidence="3" key="1">
    <citation type="submission" date="2016-10" db="EMBL/GenBank/DDBJ databases">
        <authorList>
            <person name="Varghese N."/>
            <person name="Submissions S."/>
        </authorList>
    </citation>
    <scope>NUCLEOTIDE SEQUENCE [LARGE SCALE GENOMIC DNA]</scope>
    <source>
        <strain evidence="3">ATCC 700379</strain>
    </source>
</reference>
<accession>A0A1I2RE96</accession>
<dbReference type="OrthoDB" id="9773249at2"/>
<dbReference type="Gene3D" id="3.40.630.30">
    <property type="match status" value="1"/>
</dbReference>
<dbReference type="Proteomes" id="UP000198752">
    <property type="component" value="Unassembled WGS sequence"/>
</dbReference>
<dbReference type="PROSITE" id="PS51186">
    <property type="entry name" value="GNAT"/>
    <property type="match status" value="1"/>
</dbReference>
<proteinExistence type="predicted"/>
<evidence type="ECO:0000313" key="2">
    <source>
        <dbReference type="EMBL" id="SFG38822.1"/>
    </source>
</evidence>